<keyword evidence="2" id="KW-0732">Signal</keyword>
<dbReference type="SUPFAM" id="SSF53807">
    <property type="entry name" value="Helical backbone' metal receptor"/>
    <property type="match status" value="1"/>
</dbReference>
<dbReference type="Pfam" id="PF01497">
    <property type="entry name" value="Peripla_BP_2"/>
    <property type="match status" value="1"/>
</dbReference>
<accession>A0A1M6UA45</accession>
<dbReference type="GO" id="GO:0071281">
    <property type="term" value="P:cellular response to iron ion"/>
    <property type="evidence" value="ECO:0007669"/>
    <property type="project" value="TreeGrafter"/>
</dbReference>
<name>A0A1M6UA45_SELRU</name>
<gene>
    <name evidence="4" type="ORF">SAMN05216582_11160</name>
</gene>
<dbReference type="PANTHER" id="PTHR30535">
    <property type="entry name" value="VITAMIN B12-BINDING PROTEIN"/>
    <property type="match status" value="1"/>
</dbReference>
<dbReference type="InterPro" id="IPR050902">
    <property type="entry name" value="ABC_Transporter_SBP"/>
</dbReference>
<dbReference type="AlphaFoldDB" id="A0A1M6UA45"/>
<dbReference type="InterPro" id="IPR002491">
    <property type="entry name" value="ABC_transptr_periplasmic_BD"/>
</dbReference>
<evidence type="ECO:0000313" key="4">
    <source>
        <dbReference type="EMBL" id="SHK65928.1"/>
    </source>
</evidence>
<dbReference type="PROSITE" id="PS50983">
    <property type="entry name" value="FE_B12_PBP"/>
    <property type="match status" value="1"/>
</dbReference>
<dbReference type="OrthoDB" id="9816357at2"/>
<feature type="domain" description="Fe/B12 periplasmic-binding" evidence="3">
    <location>
        <begin position="56"/>
        <end position="316"/>
    </location>
</feature>
<organism evidence="4 5">
    <name type="scientific">Selenomonas ruminantium</name>
    <dbReference type="NCBI Taxonomy" id="971"/>
    <lineage>
        <taxon>Bacteria</taxon>
        <taxon>Bacillati</taxon>
        <taxon>Bacillota</taxon>
        <taxon>Negativicutes</taxon>
        <taxon>Selenomonadales</taxon>
        <taxon>Selenomonadaceae</taxon>
        <taxon>Selenomonas</taxon>
    </lineage>
</organism>
<sequence length="323" mass="35128">MKRRIGFFLMLFFTVALLAAGCGSNHAVSRFDAQKSFVTVTDDLGRTVELNEKPARIVVTSASFLEPLEAVGGAELVVGRPDSQTKMPDYAKDLPSVGKVYQIDTEKIMACQPNLVIINKGMNEKLVDTLEANGIKTLVLDMKSYEDVKREVEILAQITGDPDKGQQLAAAMDEKIAAVKNKIPADKRRTAIIHSTSQGLTVQLDGSIAGSIAKMLGWENVASGMEPLAKNPDAAPYSLETLVEKNPEVLFITSMGKMESIKSGMDKTLQSPAWQSVAAVRNGNVYYLPQELFLLSPGIHYPEAVAHMAACLYPEVFYDADGK</sequence>
<proteinExistence type="inferred from homology"/>
<protein>
    <submittedName>
        <fullName evidence="4">Iron complex transport system substrate-binding protein</fullName>
    </submittedName>
</protein>
<dbReference type="PROSITE" id="PS51257">
    <property type="entry name" value="PROKAR_LIPOPROTEIN"/>
    <property type="match status" value="1"/>
</dbReference>
<dbReference type="EMBL" id="FRBC01000011">
    <property type="protein sequence ID" value="SHK65928.1"/>
    <property type="molecule type" value="Genomic_DNA"/>
</dbReference>
<feature type="chain" id="PRO_5039178065" evidence="2">
    <location>
        <begin position="20"/>
        <end position="323"/>
    </location>
</feature>
<evidence type="ECO:0000313" key="5">
    <source>
        <dbReference type="Proteomes" id="UP000184263"/>
    </source>
</evidence>
<feature type="signal peptide" evidence="2">
    <location>
        <begin position="1"/>
        <end position="19"/>
    </location>
</feature>
<evidence type="ECO:0000256" key="1">
    <source>
        <dbReference type="ARBA" id="ARBA00008814"/>
    </source>
</evidence>
<dbReference type="Gene3D" id="3.40.50.1980">
    <property type="entry name" value="Nitrogenase molybdenum iron protein domain"/>
    <property type="match status" value="2"/>
</dbReference>
<evidence type="ECO:0000259" key="3">
    <source>
        <dbReference type="PROSITE" id="PS50983"/>
    </source>
</evidence>
<dbReference type="PANTHER" id="PTHR30535:SF34">
    <property type="entry name" value="MOLYBDATE-BINDING PROTEIN MOLA"/>
    <property type="match status" value="1"/>
</dbReference>
<dbReference type="Proteomes" id="UP000184263">
    <property type="component" value="Unassembled WGS sequence"/>
</dbReference>
<dbReference type="RefSeq" id="WP_073089518.1">
    <property type="nucleotide sequence ID" value="NZ_FRBC01000011.1"/>
</dbReference>
<reference evidence="4 5" key="1">
    <citation type="submission" date="2016-11" db="EMBL/GenBank/DDBJ databases">
        <authorList>
            <person name="Jaros S."/>
            <person name="Januszkiewicz K."/>
            <person name="Wedrychowicz H."/>
        </authorList>
    </citation>
    <scope>NUCLEOTIDE SEQUENCE [LARGE SCALE GENOMIC DNA]</scope>
    <source>
        <strain evidence="4 5">HD4</strain>
    </source>
</reference>
<evidence type="ECO:0000256" key="2">
    <source>
        <dbReference type="SAM" id="SignalP"/>
    </source>
</evidence>
<comment type="similarity">
    <text evidence="1">Belongs to the bacterial solute-binding protein 8 family.</text>
</comment>